<name>A0A401INQ1_APHSA</name>
<dbReference type="Proteomes" id="UP000287247">
    <property type="component" value="Unassembled WGS sequence"/>
</dbReference>
<comment type="caution">
    <text evidence="1">The sequence shown here is derived from an EMBL/GenBank/DDBJ whole genome shotgun (WGS) entry which is preliminary data.</text>
</comment>
<keyword evidence="1" id="KW-0131">Cell cycle</keyword>
<gene>
    <name evidence="1" type="ORF">AsFPU1_4334</name>
</gene>
<dbReference type="EMBL" id="BDQK01000017">
    <property type="protein sequence ID" value="GBF82900.1"/>
    <property type="molecule type" value="Genomic_DNA"/>
</dbReference>
<accession>A0A401INQ1</accession>
<reference evidence="2" key="1">
    <citation type="submission" date="2017-05" db="EMBL/GenBank/DDBJ databases">
        <title>Physiological properties and genetic analysis related to exopolysaccharide production of fresh-water unicellular cyanobacterium Aphanothece sacrum, Suizenji Nori, that has been cultured as a food source in Japan.</title>
        <authorList>
            <person name="Kanesaki Y."/>
            <person name="Yoshikawa S."/>
            <person name="Ohki K."/>
        </authorList>
    </citation>
    <scope>NUCLEOTIDE SEQUENCE [LARGE SCALE GENOMIC DNA]</scope>
    <source>
        <strain evidence="2">FPU1</strain>
    </source>
</reference>
<keyword evidence="2" id="KW-1185">Reference proteome</keyword>
<dbReference type="AlphaFoldDB" id="A0A401INQ1"/>
<sequence>MNSSFLPPEDLPPPVPIDYPLRRKLDEVVSKYFYQTCDSHTQRVLSQCGWYLTTCNTALTLVIICPDSRSNWEVLQYLPSCGKYLKEFANLAKIRVYPAPGEGTAMEVWAGGQIAYQN</sequence>
<evidence type="ECO:0000313" key="1">
    <source>
        <dbReference type="EMBL" id="GBF82900.1"/>
    </source>
</evidence>
<organism evidence="1 2">
    <name type="scientific">Aphanothece sacrum FPU1</name>
    <dbReference type="NCBI Taxonomy" id="1920663"/>
    <lineage>
        <taxon>Bacteria</taxon>
        <taxon>Bacillati</taxon>
        <taxon>Cyanobacteriota</taxon>
        <taxon>Cyanophyceae</taxon>
        <taxon>Oscillatoriophycideae</taxon>
        <taxon>Chroococcales</taxon>
        <taxon>Aphanothecaceae</taxon>
        <taxon>Aphanothece</taxon>
    </lineage>
</organism>
<proteinExistence type="predicted"/>
<dbReference type="RefSeq" id="WP_124976226.1">
    <property type="nucleotide sequence ID" value="NZ_BDQK01000017.1"/>
</dbReference>
<dbReference type="GO" id="GO:0051301">
    <property type="term" value="P:cell division"/>
    <property type="evidence" value="ECO:0007669"/>
    <property type="project" value="UniProtKB-KW"/>
</dbReference>
<dbReference type="OrthoDB" id="531116at2"/>
<keyword evidence="1" id="KW-0132">Cell division</keyword>
<protein>
    <submittedName>
        <fullName evidence="1">Cell division protein FtsK</fullName>
    </submittedName>
</protein>
<evidence type="ECO:0000313" key="2">
    <source>
        <dbReference type="Proteomes" id="UP000287247"/>
    </source>
</evidence>